<evidence type="ECO:0008006" key="4">
    <source>
        <dbReference type="Google" id="ProtNLM"/>
    </source>
</evidence>
<evidence type="ECO:0000256" key="1">
    <source>
        <dbReference type="SAM" id="SignalP"/>
    </source>
</evidence>
<keyword evidence="1" id="KW-0732">Signal</keyword>
<comment type="caution">
    <text evidence="2">The sequence shown here is derived from an EMBL/GenBank/DDBJ whole genome shotgun (WGS) entry which is preliminary data.</text>
</comment>
<evidence type="ECO:0000313" key="3">
    <source>
        <dbReference type="Proteomes" id="UP000295135"/>
    </source>
</evidence>
<sequence length="234" mass="24846">MTSARRLIWLTLPLLAACAGSPSPPDWRMNAADLLERYQQRWLEGDSRTAEINFAKARSELARTGRLDLAARAELIGCATRLASLDLAPCTAYDALSADATADEAAYARFLAGDWQGLDAGRIPAHYTDLVRASDAAGRNRAAQAIADPAARLIASALLLKAGEIAPETIGLAGRTASEQGWRRPLLAWLQVSAQRAEAAGDSAALAKLKRQMELVTGSRSTLSQPGSTPPNSP</sequence>
<dbReference type="RefSeq" id="WP_126462224.1">
    <property type="nucleotide sequence ID" value="NZ_AP018721.1"/>
</dbReference>
<evidence type="ECO:0000313" key="2">
    <source>
        <dbReference type="EMBL" id="TCS73033.1"/>
    </source>
</evidence>
<proteinExistence type="predicted"/>
<dbReference type="AlphaFoldDB" id="A0A4R3JX73"/>
<protein>
    <recommendedName>
        <fullName evidence="4">Lipoprotein</fullName>
    </recommendedName>
</protein>
<feature type="signal peptide" evidence="1">
    <location>
        <begin position="1"/>
        <end position="16"/>
    </location>
</feature>
<reference evidence="2 3" key="1">
    <citation type="submission" date="2019-03" db="EMBL/GenBank/DDBJ databases">
        <title>Genomic Encyclopedia of Type Strains, Phase IV (KMG-IV): sequencing the most valuable type-strain genomes for metagenomic binning, comparative biology and taxonomic classification.</title>
        <authorList>
            <person name="Goeker M."/>
        </authorList>
    </citation>
    <scope>NUCLEOTIDE SEQUENCE [LARGE SCALE GENOMIC DNA]</scope>
    <source>
        <strain evidence="2 3">DSM 103923</strain>
    </source>
</reference>
<gene>
    <name evidence="2" type="ORF">EDC61_103156</name>
</gene>
<dbReference type="PROSITE" id="PS51257">
    <property type="entry name" value="PROKAR_LIPOPROTEIN"/>
    <property type="match status" value="1"/>
</dbReference>
<organism evidence="2 3">
    <name type="scientific">Sulfuritortus calidifontis</name>
    <dbReference type="NCBI Taxonomy" id="1914471"/>
    <lineage>
        <taxon>Bacteria</taxon>
        <taxon>Pseudomonadati</taxon>
        <taxon>Pseudomonadota</taxon>
        <taxon>Betaproteobacteria</taxon>
        <taxon>Nitrosomonadales</taxon>
        <taxon>Thiobacillaceae</taxon>
        <taxon>Sulfuritortus</taxon>
    </lineage>
</organism>
<feature type="chain" id="PRO_5020999773" description="Lipoprotein" evidence="1">
    <location>
        <begin position="17"/>
        <end position="234"/>
    </location>
</feature>
<name>A0A4R3JX73_9PROT</name>
<dbReference type="OrthoDB" id="8562564at2"/>
<accession>A0A4R3JX73</accession>
<dbReference type="EMBL" id="SLZY01000003">
    <property type="protein sequence ID" value="TCS73033.1"/>
    <property type="molecule type" value="Genomic_DNA"/>
</dbReference>
<keyword evidence="3" id="KW-1185">Reference proteome</keyword>
<dbReference type="Proteomes" id="UP000295135">
    <property type="component" value="Unassembled WGS sequence"/>
</dbReference>